<sequence>MEVGCRPALTRLAPSCSATPDDLPSLSPGGVTVCANRSALNRPHPAKCEELGLKISGAAVPGHDLSRQLTQLSAARPGHRPGLDGLLPVPWGVAEQAACRSQGASLTT</sequence>
<gene>
    <name evidence="1" type="ORF">GWK47_041252</name>
</gene>
<organism evidence="1 2">
    <name type="scientific">Chionoecetes opilio</name>
    <name type="common">Atlantic snow crab</name>
    <name type="synonym">Cancer opilio</name>
    <dbReference type="NCBI Taxonomy" id="41210"/>
    <lineage>
        <taxon>Eukaryota</taxon>
        <taxon>Metazoa</taxon>
        <taxon>Ecdysozoa</taxon>
        <taxon>Arthropoda</taxon>
        <taxon>Crustacea</taxon>
        <taxon>Multicrustacea</taxon>
        <taxon>Malacostraca</taxon>
        <taxon>Eumalacostraca</taxon>
        <taxon>Eucarida</taxon>
        <taxon>Decapoda</taxon>
        <taxon>Pleocyemata</taxon>
        <taxon>Brachyura</taxon>
        <taxon>Eubrachyura</taxon>
        <taxon>Majoidea</taxon>
        <taxon>Majidae</taxon>
        <taxon>Chionoecetes</taxon>
    </lineage>
</organism>
<keyword evidence="2" id="KW-1185">Reference proteome</keyword>
<evidence type="ECO:0000313" key="2">
    <source>
        <dbReference type="Proteomes" id="UP000770661"/>
    </source>
</evidence>
<comment type="caution">
    <text evidence="1">The sequence shown here is derived from an EMBL/GenBank/DDBJ whole genome shotgun (WGS) entry which is preliminary data.</text>
</comment>
<name>A0A8J4YBK5_CHIOP</name>
<accession>A0A8J4YBK5</accession>
<dbReference type="EMBL" id="JACEEZ010007302">
    <property type="protein sequence ID" value="KAG0724147.1"/>
    <property type="molecule type" value="Genomic_DNA"/>
</dbReference>
<proteinExistence type="predicted"/>
<evidence type="ECO:0000313" key="1">
    <source>
        <dbReference type="EMBL" id="KAG0724147.1"/>
    </source>
</evidence>
<dbReference type="AlphaFoldDB" id="A0A8J4YBK5"/>
<reference evidence="1" key="1">
    <citation type="submission" date="2020-07" db="EMBL/GenBank/DDBJ databases">
        <title>The High-quality genome of the commercially important snow crab, Chionoecetes opilio.</title>
        <authorList>
            <person name="Jeong J.-H."/>
            <person name="Ryu S."/>
        </authorList>
    </citation>
    <scope>NUCLEOTIDE SEQUENCE</scope>
    <source>
        <strain evidence="1">MADBK_172401_WGS</strain>
        <tissue evidence="1">Digestive gland</tissue>
    </source>
</reference>
<protein>
    <submittedName>
        <fullName evidence="1">Uncharacterized protein</fullName>
    </submittedName>
</protein>
<dbReference type="Proteomes" id="UP000770661">
    <property type="component" value="Unassembled WGS sequence"/>
</dbReference>